<evidence type="ECO:0000256" key="4">
    <source>
        <dbReference type="ARBA" id="ARBA00022490"/>
    </source>
</evidence>
<dbReference type="InterPro" id="IPR053926">
    <property type="entry name" value="RecX_HTH_1st"/>
</dbReference>
<dbReference type="PANTHER" id="PTHR33602">
    <property type="entry name" value="REGULATORY PROTEIN RECX FAMILY PROTEIN"/>
    <property type="match status" value="1"/>
</dbReference>
<reference evidence="8 9" key="1">
    <citation type="submission" date="2017-04" db="EMBL/GenBank/DDBJ databases">
        <authorList>
            <person name="Afonso C.L."/>
            <person name="Miller P.J."/>
            <person name="Scott M.A."/>
            <person name="Spackman E."/>
            <person name="Goraichik I."/>
            <person name="Dimitrov K.M."/>
            <person name="Suarez D.L."/>
            <person name="Swayne D.E."/>
        </authorList>
    </citation>
    <scope>NUCLEOTIDE SEQUENCE [LARGE SCALE GENOMIC DNA]</scope>
    <source>
        <strain evidence="8 9">DSM 26133</strain>
    </source>
</reference>
<dbReference type="RefSeq" id="WP_084373449.1">
    <property type="nucleotide sequence ID" value="NZ_FWYF01000003.1"/>
</dbReference>
<comment type="similarity">
    <text evidence="2">Belongs to the RecX family.</text>
</comment>
<dbReference type="Pfam" id="PF02631">
    <property type="entry name" value="RecX_HTH2"/>
    <property type="match status" value="1"/>
</dbReference>
<feature type="domain" description="RecX third three-helical" evidence="6">
    <location>
        <begin position="108"/>
        <end position="153"/>
    </location>
</feature>
<dbReference type="AlphaFoldDB" id="A0A1W2GHW6"/>
<dbReference type="EMBL" id="FWYF01000003">
    <property type="protein sequence ID" value="SMD36249.1"/>
    <property type="molecule type" value="Genomic_DNA"/>
</dbReference>
<name>A0A1W2GHW6_REIFA</name>
<evidence type="ECO:0000259" key="5">
    <source>
        <dbReference type="Pfam" id="PF02631"/>
    </source>
</evidence>
<dbReference type="GO" id="GO:0005737">
    <property type="term" value="C:cytoplasm"/>
    <property type="evidence" value="ECO:0007669"/>
    <property type="project" value="UniProtKB-SubCell"/>
</dbReference>
<evidence type="ECO:0000259" key="7">
    <source>
        <dbReference type="Pfam" id="PF21982"/>
    </source>
</evidence>
<dbReference type="PANTHER" id="PTHR33602:SF1">
    <property type="entry name" value="REGULATORY PROTEIN RECX FAMILY PROTEIN"/>
    <property type="match status" value="1"/>
</dbReference>
<feature type="domain" description="RecX second three-helical" evidence="5">
    <location>
        <begin position="61"/>
        <end position="100"/>
    </location>
</feature>
<evidence type="ECO:0000256" key="2">
    <source>
        <dbReference type="ARBA" id="ARBA00009695"/>
    </source>
</evidence>
<comment type="subcellular location">
    <subcellularLocation>
        <location evidence="1">Cytoplasm</location>
    </subcellularLocation>
</comment>
<accession>A0A1W2GHW6</accession>
<evidence type="ECO:0000256" key="1">
    <source>
        <dbReference type="ARBA" id="ARBA00004496"/>
    </source>
</evidence>
<evidence type="ECO:0000259" key="6">
    <source>
        <dbReference type="Pfam" id="PF21981"/>
    </source>
</evidence>
<dbReference type="Pfam" id="PF21981">
    <property type="entry name" value="RecX_HTH3"/>
    <property type="match status" value="1"/>
</dbReference>
<evidence type="ECO:0000256" key="3">
    <source>
        <dbReference type="ARBA" id="ARBA00018111"/>
    </source>
</evidence>
<feature type="domain" description="RecX first three-helical" evidence="7">
    <location>
        <begin position="15"/>
        <end position="54"/>
    </location>
</feature>
<dbReference type="Proteomes" id="UP000192472">
    <property type="component" value="Unassembled WGS sequence"/>
</dbReference>
<protein>
    <recommendedName>
        <fullName evidence="3">Regulatory protein RecX</fullName>
    </recommendedName>
</protein>
<dbReference type="InterPro" id="IPR053925">
    <property type="entry name" value="RecX_HTH_3rd"/>
</dbReference>
<dbReference type="Gene3D" id="1.10.10.10">
    <property type="entry name" value="Winged helix-like DNA-binding domain superfamily/Winged helix DNA-binding domain"/>
    <property type="match status" value="1"/>
</dbReference>
<dbReference type="Pfam" id="PF21982">
    <property type="entry name" value="RecX_HTH1"/>
    <property type="match status" value="1"/>
</dbReference>
<keyword evidence="9" id="KW-1185">Reference proteome</keyword>
<keyword evidence="4" id="KW-0963">Cytoplasm</keyword>
<gene>
    <name evidence="8" type="ORF">SAMN04488029_2794</name>
</gene>
<dbReference type="GO" id="GO:0006282">
    <property type="term" value="P:regulation of DNA repair"/>
    <property type="evidence" value="ECO:0007669"/>
    <property type="project" value="InterPro"/>
</dbReference>
<proteinExistence type="inferred from homology"/>
<evidence type="ECO:0000313" key="9">
    <source>
        <dbReference type="Proteomes" id="UP000192472"/>
    </source>
</evidence>
<dbReference type="InterPro" id="IPR036388">
    <property type="entry name" value="WH-like_DNA-bd_sf"/>
</dbReference>
<dbReference type="InterPro" id="IPR003783">
    <property type="entry name" value="Regulatory_RecX"/>
</dbReference>
<dbReference type="STRING" id="692418.SAMN04488029_2794"/>
<sequence length="160" mass="18769">MEDKKKPKRHTPKEAKLKAANFCAYQERSQKEVRNKLYDLGLYPDEVEEVLTDLIMDNFVNEERFAKAYIGGKFRVKKWGRKKILIGLAPHKLSPYCVKKGLEEIDEEDYIHTLEELILKKANAVKETDLFKKRNKVAVHAIYKGFESDLVWETVKRLVN</sequence>
<organism evidence="8 9">
    <name type="scientific">Reichenbachiella faecimaris</name>
    <dbReference type="NCBI Taxonomy" id="692418"/>
    <lineage>
        <taxon>Bacteria</taxon>
        <taxon>Pseudomonadati</taxon>
        <taxon>Bacteroidota</taxon>
        <taxon>Cytophagia</taxon>
        <taxon>Cytophagales</taxon>
        <taxon>Reichenbachiellaceae</taxon>
        <taxon>Reichenbachiella</taxon>
    </lineage>
</organism>
<dbReference type="InterPro" id="IPR053924">
    <property type="entry name" value="RecX_HTH_2nd"/>
</dbReference>
<evidence type="ECO:0000313" key="8">
    <source>
        <dbReference type="EMBL" id="SMD36249.1"/>
    </source>
</evidence>